<evidence type="ECO:0000256" key="3">
    <source>
        <dbReference type="ARBA" id="ARBA00022448"/>
    </source>
</evidence>
<sequence>MFGASSTSGNGLFGNTQSKPAFGSSSSTGNLNTGSGFLFGSNNNAASGNNTGGSTGFGGFGTQGNNNASGTNTSGGLFGSSSNTNQNNASQNTLNLFGQNKPASGGLFGGSTASNTGTSGGGLFGSSNNTATSTNQTSTSGGGGLFGSSSTSGNTGGGLFGKPATSTGTGGGLFGGSTTGTQNNTNPSGGGGLFGSSNTSNTTGGSLFGKPSTSAAPTLSGGLFGNTNQQSTQPSGGLFGSSNQQNTQQSGGLFGQSTNQSTQQNVQQNNQQSNTGSGLFGGSTVNNAQPSFSWSSQQQQKPQQSSVLNLPTLSNSLSSNPQSSSSTSSTYTPPINDQLIKLKEQWDPNSPKCALKTHFYNKFSQEEINALMQQPRPSNESPDDWDNAMSERPSTQHYPVKITSFSDVSQRIETQLDHIAKARILLNNINEKQTQLSSKHDLDNITRILKARAKHTKLSRRLLRLATVLAILKLKGYPLLPEEEEISKQFQTLNTKLSDPTGPVGKLSDLYARLAILKGRSEDISSQLESSIGNIHVALNDVMGSNEGTHVGVQESSNQIDQIVNKLTKLLYKQQVGLSYLNELLQKDMDTVDKRLAAQN</sequence>
<dbReference type="VEuPathDB" id="FungiDB:CJI96_0002619"/>
<feature type="region of interest" description="Disordered" evidence="6">
    <location>
        <begin position="56"/>
        <end position="101"/>
    </location>
</feature>
<dbReference type="InterPro" id="IPR025574">
    <property type="entry name" value="Nucleoporin_FG_rpt"/>
</dbReference>
<dbReference type="GO" id="GO:0006999">
    <property type="term" value="P:nuclear pore organization"/>
    <property type="evidence" value="ECO:0007669"/>
    <property type="project" value="TreeGrafter"/>
</dbReference>
<dbReference type="GO" id="GO:0031965">
    <property type="term" value="C:nuclear membrane"/>
    <property type="evidence" value="ECO:0007669"/>
    <property type="project" value="UniProtKB-SubCell"/>
</dbReference>
<evidence type="ECO:0000313" key="8">
    <source>
        <dbReference type="EMBL" id="KNE02846.1"/>
    </source>
</evidence>
<keyword evidence="3" id="KW-0813">Transport</keyword>
<dbReference type="EMBL" id="LGST01000001">
    <property type="protein sequence ID" value="KNE02846.1"/>
    <property type="molecule type" value="Genomic_DNA"/>
</dbReference>
<dbReference type="VEuPathDB" id="FungiDB:B9J08_004092"/>
<comment type="subcellular location">
    <subcellularLocation>
        <location evidence="2">Nucleus membrane</location>
        <topology evidence="2">Peripheral membrane protein</topology>
        <orientation evidence="2">Nucleoplasmic side</orientation>
    </subcellularLocation>
    <subcellularLocation>
        <location evidence="1">Nucleus</location>
        <location evidence="1">Nuclear pore complex</location>
    </subcellularLocation>
</comment>
<accession>A0A0L0P9S8</accession>
<feature type="compositionally biased region" description="Gly residues" evidence="6">
    <location>
        <begin position="168"/>
        <end position="178"/>
    </location>
</feature>
<evidence type="ECO:0000256" key="2">
    <source>
        <dbReference type="ARBA" id="ARBA00004620"/>
    </source>
</evidence>
<feature type="domain" description="Nucleoporin Nup54 alpha-helical" evidence="7">
    <location>
        <begin position="376"/>
        <end position="514"/>
    </location>
</feature>
<dbReference type="InterPro" id="IPR024864">
    <property type="entry name" value="Nup54/Nup57/Nup44"/>
</dbReference>
<feature type="compositionally biased region" description="Polar residues" evidence="6">
    <location>
        <begin position="1"/>
        <end position="19"/>
    </location>
</feature>
<evidence type="ECO:0000259" key="7">
    <source>
        <dbReference type="Pfam" id="PF13874"/>
    </source>
</evidence>
<dbReference type="GO" id="GO:0017056">
    <property type="term" value="F:structural constituent of nuclear pore"/>
    <property type="evidence" value="ECO:0007669"/>
    <property type="project" value="TreeGrafter"/>
</dbReference>
<feature type="compositionally biased region" description="Low complexity" evidence="6">
    <location>
        <begin position="195"/>
        <end position="209"/>
    </location>
</feature>
<evidence type="ECO:0000256" key="5">
    <source>
        <dbReference type="ARBA" id="ARBA00023242"/>
    </source>
</evidence>
<keyword evidence="4" id="KW-0906">Nuclear pore complex</keyword>
<dbReference type="VEuPathDB" id="FungiDB:CJI97_004160"/>
<feature type="region of interest" description="Disordered" evidence="6">
    <location>
        <begin position="373"/>
        <end position="393"/>
    </location>
</feature>
<feature type="region of interest" description="Disordered" evidence="6">
    <location>
        <begin position="1"/>
        <end position="27"/>
    </location>
</feature>
<gene>
    <name evidence="8" type="ORF">QG37_00007</name>
</gene>
<feature type="region of interest" description="Disordered" evidence="6">
    <location>
        <begin position="119"/>
        <end position="334"/>
    </location>
</feature>
<feature type="compositionally biased region" description="Low complexity" evidence="6">
    <location>
        <begin position="289"/>
        <end position="334"/>
    </location>
</feature>
<reference evidence="9" key="1">
    <citation type="journal article" date="2015" name="BMC Genomics">
        <title>Draft genome of a commonly misdiagnosed multidrug resistant pathogen Candida auris.</title>
        <authorList>
            <person name="Chatterjee S."/>
            <person name="Alampalli S.V."/>
            <person name="Nageshan R.K."/>
            <person name="Chettiar S.T."/>
            <person name="Joshi S."/>
            <person name="Tatu U.S."/>
        </authorList>
    </citation>
    <scope>NUCLEOTIDE SEQUENCE [LARGE SCALE GENOMIC DNA]</scope>
    <source>
        <strain evidence="9">6684</strain>
    </source>
</reference>
<protein>
    <recommendedName>
        <fullName evidence="7">Nucleoporin Nup54 alpha-helical domain-containing protein</fullName>
    </recommendedName>
</protein>
<evidence type="ECO:0000256" key="6">
    <source>
        <dbReference type="SAM" id="MobiDB-lite"/>
    </source>
</evidence>
<feature type="compositionally biased region" description="Low complexity" evidence="6">
    <location>
        <begin position="125"/>
        <end position="139"/>
    </location>
</feature>
<evidence type="ECO:0000313" key="9">
    <source>
        <dbReference type="Proteomes" id="UP000037122"/>
    </source>
</evidence>
<dbReference type="PANTHER" id="PTHR13000:SF0">
    <property type="entry name" value="NUCLEOPORIN P54"/>
    <property type="match status" value="1"/>
</dbReference>
<feature type="compositionally biased region" description="Low complexity" evidence="6">
    <location>
        <begin position="63"/>
        <end position="96"/>
    </location>
</feature>
<dbReference type="VEuPathDB" id="FungiDB:CJJ07_000843"/>
<dbReference type="VEuPathDB" id="FungiDB:QG37_00007"/>
<feature type="compositionally biased region" description="Low complexity" evidence="6">
    <location>
        <begin position="240"/>
        <end position="277"/>
    </location>
</feature>
<evidence type="ECO:0000256" key="1">
    <source>
        <dbReference type="ARBA" id="ARBA00004567"/>
    </source>
</evidence>
<keyword evidence="4" id="KW-0509">mRNA transport</keyword>
<name>A0A0L0P9S8_CANAR</name>
<organism evidence="8 9">
    <name type="scientific">Candidozyma auris</name>
    <name type="common">Yeast</name>
    <name type="synonym">Candida auris</name>
    <dbReference type="NCBI Taxonomy" id="498019"/>
    <lineage>
        <taxon>Eukaryota</taxon>
        <taxon>Fungi</taxon>
        <taxon>Dikarya</taxon>
        <taxon>Ascomycota</taxon>
        <taxon>Saccharomycotina</taxon>
        <taxon>Pichiomycetes</taxon>
        <taxon>Metschnikowiaceae</taxon>
        <taxon>Candidozyma</taxon>
    </lineage>
</organism>
<evidence type="ECO:0000256" key="4">
    <source>
        <dbReference type="ARBA" id="ARBA00023132"/>
    </source>
</evidence>
<dbReference type="VEuPathDB" id="FungiDB:CJJ09_000009"/>
<keyword evidence="5" id="KW-0539">Nucleus</keyword>
<dbReference type="PANTHER" id="PTHR13000">
    <property type="entry name" value="NUCLEOPORIN P54"/>
    <property type="match status" value="1"/>
</dbReference>
<proteinExistence type="predicted"/>
<dbReference type="AlphaFoldDB" id="A0A0L0P9S8"/>
<dbReference type="GO" id="GO:0036228">
    <property type="term" value="P:protein localization to nuclear inner membrane"/>
    <property type="evidence" value="ECO:0007669"/>
    <property type="project" value="TreeGrafter"/>
</dbReference>
<feature type="compositionally biased region" description="Polar residues" evidence="6">
    <location>
        <begin position="225"/>
        <end position="235"/>
    </location>
</feature>
<dbReference type="Proteomes" id="UP000037122">
    <property type="component" value="Unassembled WGS sequence"/>
</dbReference>
<comment type="caution">
    <text evidence="8">The sequence shown here is derived from an EMBL/GenBank/DDBJ whole genome shotgun (WGS) entry which is preliminary data.</text>
</comment>
<dbReference type="InterPro" id="IPR025712">
    <property type="entry name" value="Nup54_alpha-helical_dom"/>
</dbReference>
<dbReference type="Pfam" id="PF13874">
    <property type="entry name" value="Nup54"/>
    <property type="match status" value="1"/>
</dbReference>
<keyword evidence="4" id="KW-0811">Translocation</keyword>
<dbReference type="Pfam" id="PF13634">
    <property type="entry name" value="Nucleoporin_FG"/>
    <property type="match status" value="3"/>
</dbReference>
<dbReference type="GO" id="GO:0044613">
    <property type="term" value="C:nuclear pore central transport channel"/>
    <property type="evidence" value="ECO:0007669"/>
    <property type="project" value="TreeGrafter"/>
</dbReference>
<dbReference type="GO" id="GO:0006607">
    <property type="term" value="P:NLS-bearing protein import into nucleus"/>
    <property type="evidence" value="ECO:0007669"/>
    <property type="project" value="TreeGrafter"/>
</dbReference>
<keyword evidence="4" id="KW-0653">Protein transport</keyword>